<dbReference type="Proteomes" id="UP001139488">
    <property type="component" value="Unassembled WGS sequence"/>
</dbReference>
<proteinExistence type="predicted"/>
<feature type="transmembrane region" description="Helical" evidence="1">
    <location>
        <begin position="138"/>
        <end position="165"/>
    </location>
</feature>
<evidence type="ECO:0000256" key="1">
    <source>
        <dbReference type="SAM" id="Phobius"/>
    </source>
</evidence>
<reference evidence="2" key="1">
    <citation type="submission" date="2021-11" db="EMBL/GenBank/DDBJ databases">
        <title>Vibrio ZSDE26 sp. nov. and Vibrio ZSDZ34 sp. nov., isolated from coastal seawater in Qingdao.</title>
        <authorList>
            <person name="Zhang P."/>
        </authorList>
    </citation>
    <scope>NUCLEOTIDE SEQUENCE</scope>
    <source>
        <strain evidence="2">ZSDZ34</strain>
    </source>
</reference>
<evidence type="ECO:0000313" key="3">
    <source>
        <dbReference type="Proteomes" id="UP001139488"/>
    </source>
</evidence>
<comment type="caution">
    <text evidence="2">The sequence shown here is derived from an EMBL/GenBank/DDBJ whole genome shotgun (WGS) entry which is preliminary data.</text>
</comment>
<keyword evidence="1" id="KW-0812">Transmembrane</keyword>
<organism evidence="2 3">
    <name type="scientific">Vibrio gelatinilyticus</name>
    <dbReference type="NCBI Taxonomy" id="2893468"/>
    <lineage>
        <taxon>Bacteria</taxon>
        <taxon>Pseudomonadati</taxon>
        <taxon>Pseudomonadota</taxon>
        <taxon>Gammaproteobacteria</taxon>
        <taxon>Vibrionales</taxon>
        <taxon>Vibrionaceae</taxon>
        <taxon>Vibrio</taxon>
    </lineage>
</organism>
<dbReference type="RefSeq" id="WP_244356770.1">
    <property type="nucleotide sequence ID" value="NZ_JAJNNZ010000005.1"/>
</dbReference>
<keyword evidence="1" id="KW-1133">Transmembrane helix</keyword>
<sequence length="186" mass="20743">MANPEHKEALDRLDKVSVCMYRLGISVFSLALLSYVFVLLDKAMLFSLPNQFEYYTLLAVGVSTALSAANVHVYSKWVRAAITYTGWLGLVLLLSDIDMVRVWLSLGFVFVTFSGIALKESFCFKVVGLKIVPVLLAISVPLIMLELWLACAALLGVSGFILGYLSIVKWRMPLHFDIGIKARYEI</sequence>
<keyword evidence="1" id="KW-0472">Membrane</keyword>
<dbReference type="AlphaFoldDB" id="A0A9X1WAX1"/>
<feature type="transmembrane region" description="Helical" evidence="1">
    <location>
        <begin position="52"/>
        <end position="71"/>
    </location>
</feature>
<feature type="transmembrane region" description="Helical" evidence="1">
    <location>
        <begin position="77"/>
        <end position="95"/>
    </location>
</feature>
<gene>
    <name evidence="2" type="ORF">LNL84_08365</name>
</gene>
<keyword evidence="3" id="KW-1185">Reference proteome</keyword>
<evidence type="ECO:0000313" key="2">
    <source>
        <dbReference type="EMBL" id="MCJ2376849.1"/>
    </source>
</evidence>
<dbReference type="EMBL" id="JAJNNZ010000005">
    <property type="protein sequence ID" value="MCJ2376849.1"/>
    <property type="molecule type" value="Genomic_DNA"/>
</dbReference>
<protein>
    <submittedName>
        <fullName evidence="2">DUF2301 domain-containing membrane protein</fullName>
    </submittedName>
</protein>
<accession>A0A9X1WAX1</accession>
<dbReference type="Pfam" id="PF10063">
    <property type="entry name" value="DUF2301"/>
    <property type="match status" value="1"/>
</dbReference>
<feature type="transmembrane region" description="Helical" evidence="1">
    <location>
        <begin position="20"/>
        <end position="40"/>
    </location>
</feature>
<feature type="transmembrane region" description="Helical" evidence="1">
    <location>
        <begin position="102"/>
        <end position="118"/>
    </location>
</feature>
<name>A0A9X1WAX1_9VIBR</name>
<dbReference type="InterPro" id="IPR019275">
    <property type="entry name" value="DUF2301"/>
</dbReference>